<evidence type="ECO:0008006" key="10">
    <source>
        <dbReference type="Google" id="ProtNLM"/>
    </source>
</evidence>
<evidence type="ECO:0000256" key="5">
    <source>
        <dbReference type="ARBA" id="ARBA00023136"/>
    </source>
</evidence>
<dbReference type="OrthoDB" id="410267at2759"/>
<evidence type="ECO:0000256" key="4">
    <source>
        <dbReference type="ARBA" id="ARBA00022989"/>
    </source>
</evidence>
<keyword evidence="9" id="KW-1185">Reference proteome</keyword>
<keyword evidence="2" id="KW-0813">Transport</keyword>
<feature type="transmembrane region" description="Helical" evidence="7">
    <location>
        <begin position="6"/>
        <end position="24"/>
    </location>
</feature>
<gene>
    <name evidence="8" type="ORF">DILT_LOCUS2812</name>
</gene>
<evidence type="ECO:0000256" key="7">
    <source>
        <dbReference type="SAM" id="Phobius"/>
    </source>
</evidence>
<dbReference type="PANTHER" id="PTHR43385:SF1">
    <property type="entry name" value="RIBOFLAVIN TRANSPORTER RIBJ"/>
    <property type="match status" value="1"/>
</dbReference>
<evidence type="ECO:0000256" key="1">
    <source>
        <dbReference type="ARBA" id="ARBA00004141"/>
    </source>
</evidence>
<feature type="transmembrane region" description="Helical" evidence="7">
    <location>
        <begin position="104"/>
        <end position="123"/>
    </location>
</feature>
<feature type="transmembrane region" description="Helical" evidence="7">
    <location>
        <begin position="259"/>
        <end position="278"/>
    </location>
</feature>
<protein>
    <recommendedName>
        <fullName evidence="10">Major facilitator superfamily (MFS) profile domain-containing protein</fullName>
    </recommendedName>
</protein>
<name>A0A3P6UF75_DIBLA</name>
<keyword evidence="3 7" id="KW-0812">Transmembrane</keyword>
<dbReference type="Gene3D" id="1.20.1250.20">
    <property type="entry name" value="MFS general substrate transporter like domains"/>
    <property type="match status" value="1"/>
</dbReference>
<evidence type="ECO:0000313" key="8">
    <source>
        <dbReference type="EMBL" id="VDK76924.1"/>
    </source>
</evidence>
<evidence type="ECO:0000313" key="9">
    <source>
        <dbReference type="Proteomes" id="UP000281553"/>
    </source>
</evidence>
<dbReference type="SUPFAM" id="SSF103473">
    <property type="entry name" value="MFS general substrate transporter"/>
    <property type="match status" value="1"/>
</dbReference>
<dbReference type="InterPro" id="IPR052983">
    <property type="entry name" value="MFS_Riboflavin_Transporter"/>
</dbReference>
<organism evidence="8 9">
    <name type="scientific">Dibothriocephalus latus</name>
    <name type="common">Fish tapeworm</name>
    <name type="synonym">Diphyllobothrium latum</name>
    <dbReference type="NCBI Taxonomy" id="60516"/>
    <lineage>
        <taxon>Eukaryota</taxon>
        <taxon>Metazoa</taxon>
        <taxon>Spiralia</taxon>
        <taxon>Lophotrochozoa</taxon>
        <taxon>Platyhelminthes</taxon>
        <taxon>Cestoda</taxon>
        <taxon>Eucestoda</taxon>
        <taxon>Diphyllobothriidea</taxon>
        <taxon>Diphyllobothriidae</taxon>
        <taxon>Dibothriocephalus</taxon>
    </lineage>
</organism>
<keyword evidence="4 7" id="KW-1133">Transmembrane helix</keyword>
<accession>A0A3P6UF75</accession>
<reference evidence="8 9" key="1">
    <citation type="submission" date="2018-11" db="EMBL/GenBank/DDBJ databases">
        <authorList>
            <consortium name="Pathogen Informatics"/>
        </authorList>
    </citation>
    <scope>NUCLEOTIDE SEQUENCE [LARGE SCALE GENOMIC DNA]</scope>
</reference>
<evidence type="ECO:0000256" key="2">
    <source>
        <dbReference type="ARBA" id="ARBA00022448"/>
    </source>
</evidence>
<feature type="transmembrane region" description="Helical" evidence="7">
    <location>
        <begin position="227"/>
        <end position="247"/>
    </location>
</feature>
<feature type="transmembrane region" description="Helical" evidence="7">
    <location>
        <begin position="194"/>
        <end position="215"/>
    </location>
</feature>
<evidence type="ECO:0000256" key="6">
    <source>
        <dbReference type="SAM" id="MobiDB-lite"/>
    </source>
</evidence>
<dbReference type="GO" id="GO:0016020">
    <property type="term" value="C:membrane"/>
    <property type="evidence" value="ECO:0007669"/>
    <property type="project" value="UniProtKB-SubCell"/>
</dbReference>
<feature type="transmembrane region" description="Helical" evidence="7">
    <location>
        <begin position="284"/>
        <end position="305"/>
    </location>
</feature>
<dbReference type="PANTHER" id="PTHR43385">
    <property type="entry name" value="RIBOFLAVIN TRANSPORTER RIBJ"/>
    <property type="match status" value="1"/>
</dbReference>
<keyword evidence="5 7" id="KW-0472">Membrane</keyword>
<feature type="transmembrane region" description="Helical" evidence="7">
    <location>
        <begin position="58"/>
        <end position="76"/>
    </location>
</feature>
<dbReference type="EMBL" id="UYRU01042655">
    <property type="protein sequence ID" value="VDK76924.1"/>
    <property type="molecule type" value="Genomic_DNA"/>
</dbReference>
<proteinExistence type="predicted"/>
<dbReference type="AlphaFoldDB" id="A0A3P6UF75"/>
<feature type="region of interest" description="Disordered" evidence="6">
    <location>
        <begin position="130"/>
        <end position="158"/>
    </location>
</feature>
<sequence length="351" mass="38852">MIPIWGVLSVIGGFLYHLSLGYYYTVGKNCWKTFCGYSANNVLTHFDANWFPGKRNTVVGIIASGLGLGALVFTPIQTKVINPNDLQPVAGKYPDEVQERIPNAFLILGGITAAFQVIGLILLRTCPDNENKEDGESSSSSSELEKPEEDNSVDNNSTPTNSFILFREQNEEVVLPKLEVTSYSVKDALKCIDFYILFTVSFCDIVAVVLLTSTYKLYGLENQLKDSFLSGVVIGSSVFNCFGRVMWGLIVDRFSYKCPMLTFLFIWIVLFSSFPFVAAGAAGMYLFAIWVFLLFFTLAGNFVILPGATGTLFGPDNFATIYGLVYAAAVRHRFVFAFLHLSSNIFNLVIL</sequence>
<evidence type="ECO:0000256" key="3">
    <source>
        <dbReference type="ARBA" id="ARBA00022692"/>
    </source>
</evidence>
<comment type="subcellular location">
    <subcellularLocation>
        <location evidence="1">Membrane</location>
        <topology evidence="1">Multi-pass membrane protein</topology>
    </subcellularLocation>
</comment>
<dbReference type="Proteomes" id="UP000281553">
    <property type="component" value="Unassembled WGS sequence"/>
</dbReference>
<dbReference type="InterPro" id="IPR036259">
    <property type="entry name" value="MFS_trans_sf"/>
</dbReference>